<dbReference type="InterPro" id="IPR000531">
    <property type="entry name" value="Beta-barrel_TonB"/>
</dbReference>
<evidence type="ECO:0000256" key="11">
    <source>
        <dbReference type="ARBA" id="ARBA00023237"/>
    </source>
</evidence>
<comment type="subcellular location">
    <subcellularLocation>
        <location evidence="1 12">Cell outer membrane</location>
        <topology evidence="1 12">Multi-pass membrane protein</topology>
    </subcellularLocation>
</comment>
<dbReference type="RefSeq" id="WP_110095115.1">
    <property type="nucleotide sequence ID" value="NZ_NKUE01000016.1"/>
</dbReference>
<evidence type="ECO:0000256" key="6">
    <source>
        <dbReference type="ARBA" id="ARBA00022729"/>
    </source>
</evidence>
<evidence type="ECO:0000256" key="9">
    <source>
        <dbReference type="ARBA" id="ARBA00023077"/>
    </source>
</evidence>
<evidence type="ECO:0000256" key="12">
    <source>
        <dbReference type="PROSITE-ProRule" id="PRU01360"/>
    </source>
</evidence>
<dbReference type="EMBL" id="POTC01000015">
    <property type="protein sequence ID" value="POF62889.1"/>
    <property type="molecule type" value="Genomic_DNA"/>
</dbReference>
<dbReference type="SUPFAM" id="SSF56935">
    <property type="entry name" value="Porins"/>
    <property type="match status" value="1"/>
</dbReference>
<evidence type="ECO:0000256" key="4">
    <source>
        <dbReference type="ARBA" id="ARBA00022496"/>
    </source>
</evidence>
<keyword evidence="8" id="KW-0406">Ion transport</keyword>
<evidence type="ECO:0000256" key="8">
    <source>
        <dbReference type="ARBA" id="ARBA00023065"/>
    </source>
</evidence>
<reference evidence="17 18" key="1">
    <citation type="submission" date="2018-01" db="EMBL/GenBank/DDBJ databases">
        <title>Draft Genome Sequence of Komagataeibacter maltaceti LMG 1529, a Vinegar Producing Acetic Acid Bacterium Isolated from Malt Vinegar Brewery Acetifiers.</title>
        <authorList>
            <person name="Zhang Q."/>
            <person name="Hollensteiner J."/>
            <person name="Poehlein A."/>
            <person name="Daniel R."/>
        </authorList>
    </citation>
    <scope>NUCLEOTIDE SEQUENCE [LARGE SCALE GENOMIC DNA]</scope>
    <source>
        <strain evidence="17 18">LMG 1529</strain>
    </source>
</reference>
<dbReference type="InterPro" id="IPR012910">
    <property type="entry name" value="Plug_dom"/>
</dbReference>
<dbReference type="AlphaFoldDB" id="A0A2S3W200"/>
<dbReference type="GO" id="GO:0015344">
    <property type="term" value="F:siderophore uptake transmembrane transporter activity"/>
    <property type="evidence" value="ECO:0007669"/>
    <property type="project" value="TreeGrafter"/>
</dbReference>
<feature type="chain" id="PRO_5015645499" description="Heme receptor" evidence="14">
    <location>
        <begin position="28"/>
        <end position="822"/>
    </location>
</feature>
<comment type="caution">
    <text evidence="17">The sequence shown here is derived from an EMBL/GenBank/DDBJ whole genome shotgun (WGS) entry which is preliminary data.</text>
</comment>
<evidence type="ECO:0000256" key="5">
    <source>
        <dbReference type="ARBA" id="ARBA00022692"/>
    </source>
</evidence>
<dbReference type="Pfam" id="PF00593">
    <property type="entry name" value="TonB_dep_Rec_b-barrel"/>
    <property type="match status" value="1"/>
</dbReference>
<keyword evidence="5 12" id="KW-0812">Transmembrane</keyword>
<keyword evidence="9 13" id="KW-0798">TonB box</keyword>
<dbReference type="Gene3D" id="2.40.170.20">
    <property type="entry name" value="TonB-dependent receptor, beta-barrel domain"/>
    <property type="match status" value="1"/>
</dbReference>
<evidence type="ECO:0000313" key="18">
    <source>
        <dbReference type="Proteomes" id="UP000237344"/>
    </source>
</evidence>
<name>A0A2S3W200_9PROT</name>
<keyword evidence="2 12" id="KW-0813">Transport</keyword>
<evidence type="ECO:0000256" key="3">
    <source>
        <dbReference type="ARBA" id="ARBA00022452"/>
    </source>
</evidence>
<keyword evidence="18" id="KW-1185">Reference proteome</keyword>
<dbReference type="Proteomes" id="UP000237344">
    <property type="component" value="Unassembled WGS sequence"/>
</dbReference>
<feature type="domain" description="TonB-dependent receptor plug" evidence="16">
    <location>
        <begin position="83"/>
        <end position="194"/>
    </location>
</feature>
<evidence type="ECO:0000259" key="16">
    <source>
        <dbReference type="Pfam" id="PF07715"/>
    </source>
</evidence>
<dbReference type="PANTHER" id="PTHR32552:SF89">
    <property type="entry name" value="CATECHOLATE SIDEROPHORE RECEPTOR FIU"/>
    <property type="match status" value="1"/>
</dbReference>
<evidence type="ECO:0000256" key="13">
    <source>
        <dbReference type="RuleBase" id="RU003357"/>
    </source>
</evidence>
<dbReference type="InterPro" id="IPR039426">
    <property type="entry name" value="TonB-dep_rcpt-like"/>
</dbReference>
<keyword evidence="6 14" id="KW-0732">Signal</keyword>
<evidence type="ECO:0000256" key="14">
    <source>
        <dbReference type="SAM" id="SignalP"/>
    </source>
</evidence>
<evidence type="ECO:0000256" key="2">
    <source>
        <dbReference type="ARBA" id="ARBA00022448"/>
    </source>
</evidence>
<evidence type="ECO:0000256" key="7">
    <source>
        <dbReference type="ARBA" id="ARBA00023004"/>
    </source>
</evidence>
<keyword evidence="10 12" id="KW-0472">Membrane</keyword>
<keyword evidence="3 12" id="KW-1134">Transmembrane beta strand</keyword>
<dbReference type="PROSITE" id="PS52016">
    <property type="entry name" value="TONB_DEPENDENT_REC_3"/>
    <property type="match status" value="1"/>
</dbReference>
<feature type="domain" description="TonB-dependent receptor-like beta-barrel" evidence="15">
    <location>
        <begin position="303"/>
        <end position="779"/>
    </location>
</feature>
<dbReference type="InterPro" id="IPR036942">
    <property type="entry name" value="Beta-barrel_TonB_sf"/>
</dbReference>
<evidence type="ECO:0000256" key="1">
    <source>
        <dbReference type="ARBA" id="ARBA00004571"/>
    </source>
</evidence>
<comment type="similarity">
    <text evidence="12 13">Belongs to the TonB-dependent receptor family.</text>
</comment>
<dbReference type="OrthoDB" id="7229372at2"/>
<dbReference type="PANTHER" id="PTHR32552">
    <property type="entry name" value="FERRICHROME IRON RECEPTOR-RELATED"/>
    <property type="match status" value="1"/>
</dbReference>
<evidence type="ECO:0008006" key="19">
    <source>
        <dbReference type="Google" id="ProtNLM"/>
    </source>
</evidence>
<dbReference type="GO" id="GO:0009279">
    <property type="term" value="C:cell outer membrane"/>
    <property type="evidence" value="ECO:0007669"/>
    <property type="project" value="UniProtKB-SubCell"/>
</dbReference>
<evidence type="ECO:0000256" key="10">
    <source>
        <dbReference type="ARBA" id="ARBA00023136"/>
    </source>
</evidence>
<protein>
    <recommendedName>
        <fullName evidence="19">Heme receptor</fullName>
    </recommendedName>
</protein>
<dbReference type="InterPro" id="IPR037066">
    <property type="entry name" value="Plug_dom_sf"/>
</dbReference>
<accession>A0A2S3W200</accession>
<evidence type="ECO:0000259" key="15">
    <source>
        <dbReference type="Pfam" id="PF00593"/>
    </source>
</evidence>
<feature type="signal peptide" evidence="14">
    <location>
        <begin position="1"/>
        <end position="27"/>
    </location>
</feature>
<proteinExistence type="inferred from homology"/>
<dbReference type="Gene3D" id="2.170.130.10">
    <property type="entry name" value="TonB-dependent receptor, plug domain"/>
    <property type="match status" value="1"/>
</dbReference>
<dbReference type="Pfam" id="PF07715">
    <property type="entry name" value="Plug"/>
    <property type="match status" value="1"/>
</dbReference>
<keyword evidence="11 12" id="KW-0998">Cell outer membrane</keyword>
<organism evidence="17 18">
    <name type="scientific">Novacetimonas maltaceti</name>
    <dbReference type="NCBI Taxonomy" id="1203393"/>
    <lineage>
        <taxon>Bacteria</taxon>
        <taxon>Pseudomonadati</taxon>
        <taxon>Pseudomonadota</taxon>
        <taxon>Alphaproteobacteria</taxon>
        <taxon>Acetobacterales</taxon>
        <taxon>Acetobacteraceae</taxon>
        <taxon>Novacetimonas</taxon>
    </lineage>
</organism>
<keyword evidence="4" id="KW-0410">Iron transport</keyword>
<gene>
    <name evidence="17" type="ORF">KMAL_14990</name>
</gene>
<evidence type="ECO:0000313" key="17">
    <source>
        <dbReference type="EMBL" id="POF62889.1"/>
    </source>
</evidence>
<sequence>MSNRNLFSGLLLMTTVLSGMSSHQVHAATTGTATSPHGHVAARGTTQAAGVHATHGTTAAHAAGPVHSHAAPEALSVSAHRTVHGAHMVVGKKLLESAPPGMNPMAALNTMPGVDFQSADAQGVSTWSTQIFMHGFQQQEIGMTLDGIPLGEMTYRNYNGMNPVLAVSSENVQGIDVSQSAGAEDVAATNNLGGSLAYSSSDPKHKLGGTVNQGFGSFDTFHTFARVDSGDLNSTGTRFYASYMRNDQQKWKGYGEQFYQQVNAKLVQPIGNNSSLSAYFDWSDLHELVYQDMSPDILDHLGPNADNYYNGRASGYIRAYDAALAAQNKGGGYPAGYGNLSDASDASYYEGATNESDIIGYLKADLALTDKVRWTTTAYGHGESQQTTWTTPYAGSPNGSPLSELVKQPSIRRFGVLSQVTYDVAHNHISGGVWYENNDYQSPMYQYAEPNVVNGVVQGNLVNPLGHFKDPFAEVFNQNYNTNTFTAFVQDTYRPIRNLALHFGFKSLLNTTRVGDGYLNQDYYGNIGNITSGVSQTIAKPFLPHIGVDWTFLKRHELFIDISENVHTYAESGFKLSNSPFAVTQTAYNDARNTLRPETAWTYAIGYRYHDRLLGASVYAYRTNFNNRLQQITSGPSVNPISTVANVGGVTMNGVDAALTVTPLRNLAITNSISYNHAVYDDNITDSNGTHATKGQQVVNYPRFMYKARLSYDWRSLSFYIDGNYVGQRNYDYEGEYRIPGYWLSNLGLQWHVKKTSDTGPRLGGFLRGLTLSFNLTNLTNTRYIATMGENGNPMNAASAYTDQSMLLGTPRMAFGAIKADF</sequence>
<keyword evidence="7" id="KW-0408">Iron</keyword>